<protein>
    <submittedName>
        <fullName evidence="1">Uncharacterized protein</fullName>
    </submittedName>
</protein>
<sequence>MNLQKKWLFILFGIVVIGSIFAEKIVKFYFDWIW</sequence>
<evidence type="ECO:0000313" key="1">
    <source>
        <dbReference type="EMBL" id="SVD65895.1"/>
    </source>
</evidence>
<gene>
    <name evidence="1" type="ORF">METZ01_LOCUS418749</name>
</gene>
<feature type="non-terminal residue" evidence="1">
    <location>
        <position position="34"/>
    </location>
</feature>
<dbReference type="AlphaFoldDB" id="A0A382X5J7"/>
<proteinExistence type="predicted"/>
<name>A0A382X5J7_9ZZZZ</name>
<organism evidence="1">
    <name type="scientific">marine metagenome</name>
    <dbReference type="NCBI Taxonomy" id="408172"/>
    <lineage>
        <taxon>unclassified sequences</taxon>
        <taxon>metagenomes</taxon>
        <taxon>ecological metagenomes</taxon>
    </lineage>
</organism>
<reference evidence="1" key="1">
    <citation type="submission" date="2018-05" db="EMBL/GenBank/DDBJ databases">
        <authorList>
            <person name="Lanie J.A."/>
            <person name="Ng W.-L."/>
            <person name="Kazmierczak K.M."/>
            <person name="Andrzejewski T.M."/>
            <person name="Davidsen T.M."/>
            <person name="Wayne K.J."/>
            <person name="Tettelin H."/>
            <person name="Glass J.I."/>
            <person name="Rusch D."/>
            <person name="Podicherti R."/>
            <person name="Tsui H.-C.T."/>
            <person name="Winkler M.E."/>
        </authorList>
    </citation>
    <scope>NUCLEOTIDE SEQUENCE</scope>
</reference>
<accession>A0A382X5J7</accession>
<dbReference type="EMBL" id="UINC01164839">
    <property type="protein sequence ID" value="SVD65895.1"/>
    <property type="molecule type" value="Genomic_DNA"/>
</dbReference>